<comment type="caution">
    <text evidence="1">The sequence shown here is derived from an EMBL/GenBank/DDBJ whole genome shotgun (WGS) entry which is preliminary data.</text>
</comment>
<proteinExistence type="predicted"/>
<gene>
    <name evidence="1" type="ORF">HMPREF3185_01724</name>
</gene>
<accession>A0A134B3B3</accession>
<evidence type="ECO:0000313" key="1">
    <source>
        <dbReference type="EMBL" id="KXB74415.1"/>
    </source>
</evidence>
<protein>
    <submittedName>
        <fullName evidence="1">Uncharacterized protein</fullName>
    </submittedName>
</protein>
<organism evidence="1 2">
    <name type="scientific">Porphyromonas somerae</name>
    <dbReference type="NCBI Taxonomy" id="322095"/>
    <lineage>
        <taxon>Bacteria</taxon>
        <taxon>Pseudomonadati</taxon>
        <taxon>Bacteroidota</taxon>
        <taxon>Bacteroidia</taxon>
        <taxon>Bacteroidales</taxon>
        <taxon>Porphyromonadaceae</taxon>
        <taxon>Porphyromonas</taxon>
    </lineage>
</organism>
<name>A0A134B3B3_9PORP</name>
<dbReference type="AlphaFoldDB" id="A0A134B3B3"/>
<dbReference type="PATRIC" id="fig|322095.3.peg.1700"/>
<reference evidence="2" key="1">
    <citation type="submission" date="2016-01" db="EMBL/GenBank/DDBJ databases">
        <authorList>
            <person name="Mitreva M."/>
            <person name="Pepin K.H."/>
            <person name="Mihindukulasuriya K.A."/>
            <person name="Fulton R."/>
            <person name="Fronick C."/>
            <person name="O'Laughlin M."/>
            <person name="Miner T."/>
            <person name="Herter B."/>
            <person name="Rosa B.A."/>
            <person name="Cordes M."/>
            <person name="Tomlinson C."/>
            <person name="Wollam A."/>
            <person name="Palsikar V.B."/>
            <person name="Mardis E.R."/>
            <person name="Wilson R.K."/>
        </authorList>
    </citation>
    <scope>NUCLEOTIDE SEQUENCE [LARGE SCALE GENOMIC DNA]</scope>
    <source>
        <strain evidence="2">KA00683</strain>
    </source>
</reference>
<dbReference type="EMBL" id="LSDK01000123">
    <property type="protein sequence ID" value="KXB74415.1"/>
    <property type="molecule type" value="Genomic_DNA"/>
</dbReference>
<sequence>MHLASPREGRLTMPQHILEGRCYRPILVAESTYIGPRRDLYWSEEQPI</sequence>
<dbReference type="Proteomes" id="UP000070224">
    <property type="component" value="Unassembled WGS sequence"/>
</dbReference>
<evidence type="ECO:0000313" key="2">
    <source>
        <dbReference type="Proteomes" id="UP000070224"/>
    </source>
</evidence>
<keyword evidence="2" id="KW-1185">Reference proteome</keyword>